<dbReference type="SUPFAM" id="SSF51182">
    <property type="entry name" value="RmlC-like cupins"/>
    <property type="match status" value="1"/>
</dbReference>
<dbReference type="Gene3D" id="2.60.120.10">
    <property type="entry name" value="Jelly Rolls"/>
    <property type="match status" value="1"/>
</dbReference>
<keyword evidence="2" id="KW-1185">Reference proteome</keyword>
<dbReference type="InterPro" id="IPR011051">
    <property type="entry name" value="RmlC_Cupin_sf"/>
</dbReference>
<accession>A0ABV7J6V7</accession>
<dbReference type="PANTHER" id="PTHR37943:SF1">
    <property type="entry name" value="PROTEIN VES"/>
    <property type="match status" value="1"/>
</dbReference>
<organism evidence="1 2">
    <name type="scientific">Cypionkella sinensis</name>
    <dbReference type="NCBI Taxonomy" id="1756043"/>
    <lineage>
        <taxon>Bacteria</taxon>
        <taxon>Pseudomonadati</taxon>
        <taxon>Pseudomonadota</taxon>
        <taxon>Alphaproteobacteria</taxon>
        <taxon>Rhodobacterales</taxon>
        <taxon>Paracoccaceae</taxon>
        <taxon>Cypionkella</taxon>
    </lineage>
</organism>
<comment type="caution">
    <text evidence="1">The sequence shown here is derived from an EMBL/GenBank/DDBJ whole genome shotgun (WGS) entry which is preliminary data.</text>
</comment>
<name>A0ABV7J6V7_9RHOB</name>
<dbReference type="InterPro" id="IPR014710">
    <property type="entry name" value="RmlC-like_jellyroll"/>
</dbReference>
<evidence type="ECO:0000313" key="1">
    <source>
        <dbReference type="EMBL" id="MFC3183102.1"/>
    </source>
</evidence>
<evidence type="ECO:0000313" key="2">
    <source>
        <dbReference type="Proteomes" id="UP001595547"/>
    </source>
</evidence>
<dbReference type="EMBL" id="JBHRTO010000002">
    <property type="protein sequence ID" value="MFC3183102.1"/>
    <property type="molecule type" value="Genomic_DNA"/>
</dbReference>
<reference evidence="2" key="1">
    <citation type="journal article" date="2019" name="Int. J. Syst. Evol. Microbiol.">
        <title>The Global Catalogue of Microorganisms (GCM) 10K type strain sequencing project: providing services to taxonomists for standard genome sequencing and annotation.</title>
        <authorList>
            <consortium name="The Broad Institute Genomics Platform"/>
            <consortium name="The Broad Institute Genome Sequencing Center for Infectious Disease"/>
            <person name="Wu L."/>
            <person name="Ma J."/>
        </authorList>
    </citation>
    <scope>NUCLEOTIDE SEQUENCE [LARGE SCALE GENOMIC DNA]</scope>
    <source>
        <strain evidence="2">KCTC 52039</strain>
    </source>
</reference>
<dbReference type="Pfam" id="PF05962">
    <property type="entry name" value="HutD"/>
    <property type="match status" value="1"/>
</dbReference>
<dbReference type="InterPro" id="IPR010282">
    <property type="entry name" value="Uncharacterised_HutD/Ves"/>
</dbReference>
<gene>
    <name evidence="1" type="ORF">ACFOGH_19035</name>
</gene>
<dbReference type="Proteomes" id="UP001595547">
    <property type="component" value="Unassembled WGS sequence"/>
</dbReference>
<proteinExistence type="predicted"/>
<protein>
    <submittedName>
        <fullName evidence="1">HutD family protein</fullName>
    </submittedName>
</protein>
<dbReference type="RefSeq" id="WP_380074758.1">
    <property type="nucleotide sequence ID" value="NZ_JBHRTO010000002.1"/>
</dbReference>
<dbReference type="PANTHER" id="PTHR37943">
    <property type="entry name" value="PROTEIN VES"/>
    <property type="match status" value="1"/>
</dbReference>
<sequence length="172" mass="18368">MIQHLTPADYKTMPWANGKGVTVEMLKVEEHGQMLWRLSRASVVENGDFSIFPNIARNLTVITGQGFDLVGEGLHLAAKPLAPVGFAGDVPIRAEAVTAPSDDFNVMTAAHLHRPEVAVITGATQLPKGDTLALFALAPSQVNGATMGQYDLILTDQAAAISGHLIAVRLYR</sequence>